<dbReference type="InterPro" id="IPR011004">
    <property type="entry name" value="Trimer_LpxA-like_sf"/>
</dbReference>
<organism evidence="6 7">
    <name type="scientific">Fusobacterium nucleatum</name>
    <dbReference type="NCBI Taxonomy" id="851"/>
    <lineage>
        <taxon>Bacteria</taxon>
        <taxon>Fusobacteriati</taxon>
        <taxon>Fusobacteriota</taxon>
        <taxon>Fusobacteriia</taxon>
        <taxon>Fusobacteriales</taxon>
        <taxon>Fusobacteriaceae</taxon>
        <taxon>Fusobacterium</taxon>
    </lineage>
</organism>
<reference evidence="6 7" key="1">
    <citation type="submission" date="2017-09" db="EMBL/GenBank/DDBJ databases">
        <title>Bacterial strain isolated from the female urinary microbiota.</title>
        <authorList>
            <person name="Thomas-White K."/>
            <person name="Kumar N."/>
            <person name="Forster S."/>
            <person name="Putonti C."/>
            <person name="Lawley T."/>
            <person name="Wolfe A.J."/>
        </authorList>
    </citation>
    <scope>NUCLEOTIDE SEQUENCE [LARGE SCALE GENOMIC DNA]</scope>
    <source>
        <strain evidence="6 7">UMB0249</strain>
    </source>
</reference>
<dbReference type="Proteomes" id="UP000235733">
    <property type="component" value="Unassembled WGS sequence"/>
</dbReference>
<dbReference type="Gene3D" id="2.160.10.10">
    <property type="entry name" value="Hexapeptide repeat proteins"/>
    <property type="match status" value="1"/>
</dbReference>
<dbReference type="PANTHER" id="PTHR43378:SF2">
    <property type="entry name" value="UDP-3-O-ACYLGLUCOSAMINE N-ACYLTRANSFERASE 1, MITOCHONDRIAL-RELATED"/>
    <property type="match status" value="1"/>
</dbReference>
<dbReference type="Pfam" id="PF00132">
    <property type="entry name" value="Hexapep"/>
    <property type="match status" value="2"/>
</dbReference>
<dbReference type="AlphaFoldDB" id="A0A2N6THC5"/>
<evidence type="ECO:0000256" key="3">
    <source>
        <dbReference type="ARBA" id="ARBA00022679"/>
    </source>
</evidence>
<dbReference type="GO" id="GO:0009245">
    <property type="term" value="P:lipid A biosynthetic process"/>
    <property type="evidence" value="ECO:0007669"/>
    <property type="project" value="UniProtKB-KW"/>
</dbReference>
<accession>A0A2N6THC5</accession>
<proteinExistence type="predicted"/>
<comment type="caution">
    <text evidence="6">The sequence shown here is derived from an EMBL/GenBank/DDBJ whole genome shotgun (WGS) entry which is preliminary data.</text>
</comment>
<keyword evidence="3 6" id="KW-0808">Transferase</keyword>
<dbReference type="EMBL" id="PNHC01000006">
    <property type="protein sequence ID" value="PMC68702.1"/>
    <property type="molecule type" value="Genomic_DNA"/>
</dbReference>
<evidence type="ECO:0000256" key="5">
    <source>
        <dbReference type="ARBA" id="ARBA00023315"/>
    </source>
</evidence>
<protein>
    <submittedName>
        <fullName evidence="6">UDP-3-O-(3-hydroxymyristoyl)glucosamine N-acyltransferase</fullName>
    </submittedName>
</protein>
<gene>
    <name evidence="6" type="ORF">CJ209_08345</name>
</gene>
<dbReference type="PANTHER" id="PTHR43378">
    <property type="entry name" value="UDP-3-O-ACYLGLUCOSAMINE N-ACYLTRANSFERASE"/>
    <property type="match status" value="1"/>
</dbReference>
<sequence>MNNIFKYNVSNINEDYNFFINGVSTALNPLENTLIFINKNKDEYLEKLFYIKEAVIILSFNIEKEKVSKILNSNLIIFSKNPRLEYAKLLYKILEEVGYYNNQKYYLKDGYYYGENFKLGNNVKIEPFVRIGNNVEIQDNTIIKSGTIINNNVKIGSNCYIRENSVIGGEGFGIETDTDGKTYRIPHIGGVEIGNFVEIGALTTVCSGTIEKTILKDYVKIDDHVHVAHNVILEEGVLIVAGTVIGGSTKIGKNSRTAPNTAIRNGIKIGSNVVMGMSARVNESLPDNIIVTNEKADTLENIKKYSKYKKDLLKRIGEKND</sequence>
<dbReference type="SUPFAM" id="SSF51161">
    <property type="entry name" value="Trimeric LpxA-like enzymes"/>
    <property type="match status" value="1"/>
</dbReference>
<evidence type="ECO:0000256" key="4">
    <source>
        <dbReference type="ARBA" id="ARBA00023098"/>
    </source>
</evidence>
<dbReference type="InterPro" id="IPR001451">
    <property type="entry name" value="Hexapep"/>
</dbReference>
<evidence type="ECO:0000313" key="6">
    <source>
        <dbReference type="EMBL" id="PMC68702.1"/>
    </source>
</evidence>
<dbReference type="CDD" id="cd03352">
    <property type="entry name" value="LbH_LpxD"/>
    <property type="match status" value="1"/>
</dbReference>
<keyword evidence="2" id="KW-0441">Lipid A biosynthesis</keyword>
<dbReference type="GO" id="GO:0016410">
    <property type="term" value="F:N-acyltransferase activity"/>
    <property type="evidence" value="ECO:0007669"/>
    <property type="project" value="InterPro"/>
</dbReference>
<dbReference type="GO" id="GO:0016020">
    <property type="term" value="C:membrane"/>
    <property type="evidence" value="ECO:0007669"/>
    <property type="project" value="GOC"/>
</dbReference>
<keyword evidence="4" id="KW-0443">Lipid metabolism</keyword>
<evidence type="ECO:0000256" key="1">
    <source>
        <dbReference type="ARBA" id="ARBA00022516"/>
    </source>
</evidence>
<keyword evidence="1" id="KW-0444">Lipid biosynthesis</keyword>
<dbReference type="RefSeq" id="WP_158392997.1">
    <property type="nucleotide sequence ID" value="NZ_PNHC01000006.1"/>
</dbReference>
<keyword evidence="5 6" id="KW-0012">Acyltransferase</keyword>
<name>A0A2N6THC5_FUSNU</name>
<evidence type="ECO:0000256" key="2">
    <source>
        <dbReference type="ARBA" id="ARBA00022556"/>
    </source>
</evidence>
<dbReference type="InterPro" id="IPR007691">
    <property type="entry name" value="LpxD"/>
</dbReference>
<evidence type="ECO:0000313" key="7">
    <source>
        <dbReference type="Proteomes" id="UP000235733"/>
    </source>
</evidence>